<dbReference type="GO" id="GO:0016020">
    <property type="term" value="C:membrane"/>
    <property type="evidence" value="ECO:0007669"/>
    <property type="project" value="UniProtKB-SubCell"/>
</dbReference>
<feature type="transmembrane region" description="Helical" evidence="7">
    <location>
        <begin position="228"/>
        <end position="248"/>
    </location>
</feature>
<dbReference type="Proteomes" id="UP000799750">
    <property type="component" value="Unassembled WGS sequence"/>
</dbReference>
<dbReference type="EMBL" id="MU004183">
    <property type="protein sequence ID" value="KAF2500243.1"/>
    <property type="molecule type" value="Genomic_DNA"/>
</dbReference>
<feature type="binding site" evidence="6">
    <location>
        <position position="121"/>
    </location>
    <ligand>
        <name>Zn(2+)</name>
        <dbReference type="ChEBI" id="CHEBI:29105"/>
    </ligand>
</feature>
<comment type="similarity">
    <text evidence="2">Belongs to the ADIPOR family.</text>
</comment>
<keyword evidence="6" id="KW-0479">Metal-binding</keyword>
<feature type="transmembrane region" description="Helical" evidence="7">
    <location>
        <begin position="100"/>
        <end position="123"/>
    </location>
</feature>
<comment type="subcellular location">
    <subcellularLocation>
        <location evidence="1">Membrane</location>
        <topology evidence="1">Multi-pass membrane protein</topology>
    </subcellularLocation>
</comment>
<dbReference type="OrthoDB" id="529367at2759"/>
<feature type="binding site" evidence="6">
    <location>
        <position position="267"/>
    </location>
    <ligand>
        <name>Zn(2+)</name>
        <dbReference type="ChEBI" id="CHEBI:29105"/>
    </ligand>
</feature>
<dbReference type="AlphaFoldDB" id="A0A6A6R932"/>
<dbReference type="InterPro" id="IPR004254">
    <property type="entry name" value="AdipoR/HlyIII-related"/>
</dbReference>
<feature type="binding site" evidence="6">
    <location>
        <position position="271"/>
    </location>
    <ligand>
        <name>Zn(2+)</name>
        <dbReference type="ChEBI" id="CHEBI:29105"/>
    </ligand>
</feature>
<keyword evidence="4 7" id="KW-1133">Transmembrane helix</keyword>
<dbReference type="Pfam" id="PF03006">
    <property type="entry name" value="HlyIII"/>
    <property type="match status" value="1"/>
</dbReference>
<gene>
    <name evidence="8" type="ORF">BU16DRAFT_241076</name>
</gene>
<keyword evidence="5 7" id="KW-0472">Membrane</keyword>
<evidence type="ECO:0000256" key="1">
    <source>
        <dbReference type="ARBA" id="ARBA00004141"/>
    </source>
</evidence>
<dbReference type="GO" id="GO:0038023">
    <property type="term" value="F:signaling receptor activity"/>
    <property type="evidence" value="ECO:0007669"/>
    <property type="project" value="TreeGrafter"/>
</dbReference>
<dbReference type="PANTHER" id="PTHR20855:SF52">
    <property type="entry name" value="ADIPONECTIN RECEPTOR PROTEIN"/>
    <property type="match status" value="1"/>
</dbReference>
<evidence type="ECO:0000256" key="6">
    <source>
        <dbReference type="PIRSR" id="PIRSR604254-1"/>
    </source>
</evidence>
<evidence type="ECO:0000256" key="3">
    <source>
        <dbReference type="ARBA" id="ARBA00022692"/>
    </source>
</evidence>
<keyword evidence="3 7" id="KW-0812">Transmembrane</keyword>
<dbReference type="GO" id="GO:0006882">
    <property type="term" value="P:intracellular zinc ion homeostasis"/>
    <property type="evidence" value="ECO:0007669"/>
    <property type="project" value="TreeGrafter"/>
</dbReference>
<feature type="transmembrane region" description="Helical" evidence="7">
    <location>
        <begin position="168"/>
        <end position="186"/>
    </location>
</feature>
<dbReference type="PANTHER" id="PTHR20855">
    <property type="entry name" value="ADIPOR/PROGESTIN RECEPTOR-RELATED"/>
    <property type="match status" value="1"/>
</dbReference>
<evidence type="ECO:0000256" key="5">
    <source>
        <dbReference type="ARBA" id="ARBA00023136"/>
    </source>
</evidence>
<feature type="transmembrane region" description="Helical" evidence="7">
    <location>
        <begin position="198"/>
        <end position="216"/>
    </location>
</feature>
<proteinExistence type="inferred from homology"/>
<reference evidence="8" key="1">
    <citation type="journal article" date="2020" name="Stud. Mycol.">
        <title>101 Dothideomycetes genomes: a test case for predicting lifestyles and emergence of pathogens.</title>
        <authorList>
            <person name="Haridas S."/>
            <person name="Albert R."/>
            <person name="Binder M."/>
            <person name="Bloem J."/>
            <person name="Labutti K."/>
            <person name="Salamov A."/>
            <person name="Andreopoulos B."/>
            <person name="Baker S."/>
            <person name="Barry K."/>
            <person name="Bills G."/>
            <person name="Bluhm B."/>
            <person name="Cannon C."/>
            <person name="Castanera R."/>
            <person name="Culley D."/>
            <person name="Daum C."/>
            <person name="Ezra D."/>
            <person name="Gonzalez J."/>
            <person name="Henrissat B."/>
            <person name="Kuo A."/>
            <person name="Liang C."/>
            <person name="Lipzen A."/>
            <person name="Lutzoni F."/>
            <person name="Magnuson J."/>
            <person name="Mondo S."/>
            <person name="Nolan M."/>
            <person name="Ohm R."/>
            <person name="Pangilinan J."/>
            <person name="Park H.-J."/>
            <person name="Ramirez L."/>
            <person name="Alfaro M."/>
            <person name="Sun H."/>
            <person name="Tritt A."/>
            <person name="Yoshinaga Y."/>
            <person name="Zwiers L.-H."/>
            <person name="Turgeon B."/>
            <person name="Goodwin S."/>
            <person name="Spatafora J."/>
            <person name="Crous P."/>
            <person name="Grigoriev I."/>
        </authorList>
    </citation>
    <scope>NUCLEOTIDE SEQUENCE</scope>
    <source>
        <strain evidence="8">CBS 269.34</strain>
    </source>
</reference>
<evidence type="ECO:0000256" key="4">
    <source>
        <dbReference type="ARBA" id="ARBA00022989"/>
    </source>
</evidence>
<feature type="transmembrane region" description="Helical" evidence="7">
    <location>
        <begin position="139"/>
        <end position="156"/>
    </location>
</feature>
<evidence type="ECO:0000313" key="9">
    <source>
        <dbReference type="Proteomes" id="UP000799750"/>
    </source>
</evidence>
<dbReference type="GO" id="GO:0046872">
    <property type="term" value="F:metal ion binding"/>
    <property type="evidence" value="ECO:0007669"/>
    <property type="project" value="UniProtKB-KW"/>
</dbReference>
<keyword evidence="9" id="KW-1185">Reference proteome</keyword>
<evidence type="ECO:0000313" key="8">
    <source>
        <dbReference type="EMBL" id="KAF2500243.1"/>
    </source>
</evidence>
<name>A0A6A6R932_9PEZI</name>
<evidence type="ECO:0000256" key="2">
    <source>
        <dbReference type="ARBA" id="ARBA00007018"/>
    </source>
</evidence>
<organism evidence="8 9">
    <name type="scientific">Lophium mytilinum</name>
    <dbReference type="NCBI Taxonomy" id="390894"/>
    <lineage>
        <taxon>Eukaryota</taxon>
        <taxon>Fungi</taxon>
        <taxon>Dikarya</taxon>
        <taxon>Ascomycota</taxon>
        <taxon>Pezizomycotina</taxon>
        <taxon>Dothideomycetes</taxon>
        <taxon>Pleosporomycetidae</taxon>
        <taxon>Mytilinidiales</taxon>
        <taxon>Mytilinidiaceae</taxon>
        <taxon>Lophium</taxon>
    </lineage>
</organism>
<accession>A0A6A6R932</accession>
<evidence type="ECO:0000256" key="7">
    <source>
        <dbReference type="SAM" id="Phobius"/>
    </source>
</evidence>
<keyword evidence="6" id="KW-0862">Zinc</keyword>
<feature type="transmembrane region" description="Helical" evidence="7">
    <location>
        <begin position="67"/>
        <end position="88"/>
    </location>
</feature>
<feature type="transmembrane region" description="Helical" evidence="7">
    <location>
        <begin position="268"/>
        <end position="286"/>
    </location>
</feature>
<sequence length="307" mass="33706">METAKNAADSIAKVEEKVEHGLTLLYEKLPLWMQENHFIIRGYRPQSNSYTASARSLGYLHNETVNIYSHLLGSIGSIISGIVVYISVLPRYSLATSEDVFVFSCFFAGAAACMGMSAVFHAISNHSHAVASFGNKLDYLGIVFLIWGSFVPTLFYGFQTQPELMKRYWAMITTLSAGTAIVATHPTFRTPALRPFRAAMFIALGLSAVFPVLHGLDLNGIPAMRDLIGLDYVVAQGAFYIIGALIYACRVPERLSPGTFDIWGSSHQIFHGFVVLAAATHLVGLLKAFDHAHALRGWDEGWDVKAL</sequence>
<protein>
    <submittedName>
        <fullName evidence="8">HlyIII-domain-containing protein</fullName>
    </submittedName>
</protein>